<dbReference type="PANTHER" id="PTHR47960">
    <property type="entry name" value="DEAD-BOX ATP-DEPENDENT RNA HELICASE 50"/>
    <property type="match status" value="1"/>
</dbReference>
<proteinExistence type="predicted"/>
<feature type="transmembrane region" description="Helical" evidence="5">
    <location>
        <begin position="88"/>
        <end position="105"/>
    </location>
</feature>
<evidence type="ECO:0000313" key="7">
    <source>
        <dbReference type="Proteomes" id="UP000694930"/>
    </source>
</evidence>
<evidence type="ECO:0000256" key="2">
    <source>
        <dbReference type="ARBA" id="ARBA00022801"/>
    </source>
</evidence>
<accession>A0ABM1VAA1</accession>
<dbReference type="InterPro" id="IPR027417">
    <property type="entry name" value="P-loop_NTPase"/>
</dbReference>
<keyword evidence="3" id="KW-0347">Helicase</keyword>
<name>A0ABM1VAA1_SOLPN</name>
<dbReference type="RefSeq" id="XP_027772669.1">
    <property type="nucleotide sequence ID" value="XM_027916868.1"/>
</dbReference>
<feature type="domain" description="Helicase C-terminal" evidence="6">
    <location>
        <begin position="1"/>
        <end position="136"/>
    </location>
</feature>
<sequence length="136" mass="15794">MVTRYSKLESQNNFDHPITYDSDFDYSRVQDGFLRCVLHSLELPHPEVFHLYLFTRGIDIQAVNVVINSDFPKNSETYLHRVGRLGRFVKLGLAVSMIIKLYVLISATTNSIYLTVRYRIEQELGIEIKKIPSQID</sequence>
<evidence type="ECO:0000256" key="4">
    <source>
        <dbReference type="ARBA" id="ARBA00022840"/>
    </source>
</evidence>
<protein>
    <submittedName>
        <fullName evidence="8">DEAD-box ATP-dependent RNA helicase 8-like</fullName>
    </submittedName>
</protein>
<dbReference type="GeneID" id="114077189"/>
<dbReference type="InterPro" id="IPR001650">
    <property type="entry name" value="Helicase_C-like"/>
</dbReference>
<keyword evidence="5" id="KW-1133">Transmembrane helix</keyword>
<dbReference type="Gene3D" id="3.40.50.300">
    <property type="entry name" value="P-loop containing nucleotide triphosphate hydrolases"/>
    <property type="match status" value="1"/>
</dbReference>
<reference evidence="7" key="1">
    <citation type="journal article" date="2014" name="Nat. Genet.">
        <title>The genome of the stress-tolerant wild tomato species Solanum pennellii.</title>
        <authorList>
            <person name="Bolger A."/>
            <person name="Scossa F."/>
            <person name="Bolger M.E."/>
            <person name="Lanz C."/>
            <person name="Maumus F."/>
            <person name="Tohge T."/>
            <person name="Quesneville H."/>
            <person name="Alseekh S."/>
            <person name="Sorensen I."/>
            <person name="Lichtenstein G."/>
            <person name="Fich E.A."/>
            <person name="Conte M."/>
            <person name="Keller H."/>
            <person name="Schneeberger K."/>
            <person name="Schwacke R."/>
            <person name="Ofner I."/>
            <person name="Vrebalov J."/>
            <person name="Xu Y."/>
            <person name="Osorio S."/>
            <person name="Aflitos S.A."/>
            <person name="Schijlen E."/>
            <person name="Jimenez-Gomez J.M."/>
            <person name="Ryngajllo M."/>
            <person name="Kimura S."/>
            <person name="Kumar R."/>
            <person name="Koenig D."/>
            <person name="Headland L.R."/>
            <person name="Maloof J.N."/>
            <person name="Sinha N."/>
            <person name="van Ham R.C."/>
            <person name="Lankhorst R.K."/>
            <person name="Mao L."/>
            <person name="Vogel A."/>
            <person name="Arsova B."/>
            <person name="Panstruga R."/>
            <person name="Fei Z."/>
            <person name="Rose J.K."/>
            <person name="Zamir D."/>
            <person name="Carrari F."/>
            <person name="Giovannoni J.J."/>
            <person name="Weigel D."/>
            <person name="Usadel B."/>
            <person name="Fernie A.R."/>
        </authorList>
    </citation>
    <scope>NUCLEOTIDE SEQUENCE [LARGE SCALE GENOMIC DNA]</scope>
    <source>
        <strain evidence="7">cv. LA0716</strain>
    </source>
</reference>
<keyword evidence="5" id="KW-0812">Transmembrane</keyword>
<evidence type="ECO:0000313" key="8">
    <source>
        <dbReference type="RefSeq" id="XP_027772669.1"/>
    </source>
</evidence>
<keyword evidence="1" id="KW-0547">Nucleotide-binding</keyword>
<dbReference type="PROSITE" id="PS51194">
    <property type="entry name" value="HELICASE_CTER"/>
    <property type="match status" value="1"/>
</dbReference>
<evidence type="ECO:0000256" key="5">
    <source>
        <dbReference type="SAM" id="Phobius"/>
    </source>
</evidence>
<dbReference type="SUPFAM" id="SSF52540">
    <property type="entry name" value="P-loop containing nucleoside triphosphate hydrolases"/>
    <property type="match status" value="1"/>
</dbReference>
<keyword evidence="4" id="KW-0067">ATP-binding</keyword>
<gene>
    <name evidence="8" type="primary">LOC114077189</name>
</gene>
<organism evidence="7 8">
    <name type="scientific">Solanum pennellii</name>
    <name type="common">Tomato</name>
    <name type="synonym">Lycopersicon pennellii</name>
    <dbReference type="NCBI Taxonomy" id="28526"/>
    <lineage>
        <taxon>Eukaryota</taxon>
        <taxon>Viridiplantae</taxon>
        <taxon>Streptophyta</taxon>
        <taxon>Embryophyta</taxon>
        <taxon>Tracheophyta</taxon>
        <taxon>Spermatophyta</taxon>
        <taxon>Magnoliopsida</taxon>
        <taxon>eudicotyledons</taxon>
        <taxon>Gunneridae</taxon>
        <taxon>Pentapetalae</taxon>
        <taxon>asterids</taxon>
        <taxon>lamiids</taxon>
        <taxon>Solanales</taxon>
        <taxon>Solanaceae</taxon>
        <taxon>Solanoideae</taxon>
        <taxon>Solaneae</taxon>
        <taxon>Solanum</taxon>
        <taxon>Solanum subgen. Lycopersicon</taxon>
    </lineage>
</organism>
<keyword evidence="2" id="KW-0378">Hydrolase</keyword>
<reference evidence="8" key="2">
    <citation type="submission" date="2025-08" db="UniProtKB">
        <authorList>
            <consortium name="RefSeq"/>
        </authorList>
    </citation>
    <scope>IDENTIFICATION</scope>
</reference>
<evidence type="ECO:0000259" key="6">
    <source>
        <dbReference type="PROSITE" id="PS51194"/>
    </source>
</evidence>
<evidence type="ECO:0000256" key="3">
    <source>
        <dbReference type="ARBA" id="ARBA00022806"/>
    </source>
</evidence>
<evidence type="ECO:0000256" key="1">
    <source>
        <dbReference type="ARBA" id="ARBA00022741"/>
    </source>
</evidence>
<keyword evidence="5" id="KW-0472">Membrane</keyword>
<dbReference type="Proteomes" id="UP000694930">
    <property type="component" value="Chromosome 5"/>
</dbReference>
<dbReference type="Pfam" id="PF00271">
    <property type="entry name" value="Helicase_C"/>
    <property type="match status" value="1"/>
</dbReference>
<keyword evidence="7" id="KW-1185">Reference proteome</keyword>